<comment type="subcellular location">
    <subcellularLocation>
        <location evidence="1">Bacterial flagellum basal body</location>
    </subcellularLocation>
    <subcellularLocation>
        <location evidence="2">Cell inner membrane</location>
        <topology evidence="2">Peripheral membrane protein</topology>
    </subcellularLocation>
</comment>
<dbReference type="EMBL" id="CP099959">
    <property type="protein sequence ID" value="XCC57285.1"/>
    <property type="molecule type" value="Genomic_DNA"/>
</dbReference>
<dbReference type="SUPFAM" id="SSF101801">
    <property type="entry name" value="Surface presentation of antigens (SPOA)"/>
    <property type="match status" value="1"/>
</dbReference>
<comment type="function">
    <text evidence="11">FliM is one of three proteins (FliG, FliN, FliM) that forms the rotor-mounted switch complex (C ring), located at the base of the basal body. This complex interacts with the CheY and CheZ chemotaxis proteins, in addition to contacting components of the motor that determine the direction of flagellar rotation.</text>
</comment>
<keyword evidence="8" id="KW-0283">Flagellar rotation</keyword>
<keyword evidence="5" id="KW-1003">Cell membrane</keyword>
<evidence type="ECO:0000256" key="12">
    <source>
        <dbReference type="NCBIfam" id="TIGR01397"/>
    </source>
</evidence>
<evidence type="ECO:0000256" key="10">
    <source>
        <dbReference type="ARBA" id="ARBA00023143"/>
    </source>
</evidence>
<evidence type="ECO:0000259" key="14">
    <source>
        <dbReference type="Pfam" id="PF01052"/>
    </source>
</evidence>
<sequence>MADQDINFEMNINAVDQREMFDKSKIIARRRMPTLELIHERFSRAVRLTLFNMIRAPIEVQMHLPVVKSYENFVNEFPERTNINIVGIRPLRGVGCWIVDPGVVYIAIDNMFGGEGRLPPKLGLREYTATELRIIRRLVDALLSEYEKAWKAVYEIKFDFMRQETNFGFAKITSPSEMVLHSKFTIEINGRPGDVDLCIPFWVLEPVKSILYNNMQGFASEPDEHWANLLSDQVHEAPVTAVAVLARKQMLLGEVASLSVGEIIPIEIMDPITVYVDGLPVIRGQYGVKNGRYSVKIQTIQHPAEFLKSPLESARLGPSMMRGAEQGELYEQFSDGAPNISDGAGAQAVSPEDLAKPAVSDTINSLADTLVAKDETGSTDVNQKGDTNG</sequence>
<keyword evidence="10" id="KW-0975">Bacterial flagellum</keyword>
<gene>
    <name evidence="15" type="primary">fliM</name>
    <name evidence="15" type="ORF">NKE59_07250</name>
</gene>
<dbReference type="InterPro" id="IPR001689">
    <property type="entry name" value="Flag_FliM"/>
</dbReference>
<name>A0AAU8A148_9BURK</name>
<evidence type="ECO:0000256" key="5">
    <source>
        <dbReference type="ARBA" id="ARBA00022475"/>
    </source>
</evidence>
<keyword evidence="9" id="KW-0472">Membrane</keyword>
<reference evidence="15" key="1">
    <citation type="submission" date="2022-06" db="EMBL/GenBank/DDBJ databases">
        <title>New Polynucleobacter species.</title>
        <authorList>
            <person name="Hahn M.W."/>
        </authorList>
    </citation>
    <scope>NUCLEOTIDE SEQUENCE</scope>
    <source>
        <strain evidence="15">UK-FUSCHL-C3</strain>
    </source>
</reference>
<evidence type="ECO:0000256" key="4">
    <source>
        <dbReference type="ARBA" id="ARBA00021898"/>
    </source>
</evidence>
<organism evidence="15">
    <name type="scientific">Polynucleobacter sp. UK-FUSCHL-C3</name>
    <dbReference type="NCBI Taxonomy" id="2955208"/>
    <lineage>
        <taxon>Bacteria</taxon>
        <taxon>Pseudomonadati</taxon>
        <taxon>Pseudomonadota</taxon>
        <taxon>Betaproteobacteria</taxon>
        <taxon>Burkholderiales</taxon>
        <taxon>Burkholderiaceae</taxon>
        <taxon>Polynucleobacter</taxon>
    </lineage>
</organism>
<dbReference type="Pfam" id="PF01052">
    <property type="entry name" value="FliMN_C"/>
    <property type="match status" value="1"/>
</dbReference>
<dbReference type="GO" id="GO:0009425">
    <property type="term" value="C:bacterial-type flagellum basal body"/>
    <property type="evidence" value="ECO:0007669"/>
    <property type="project" value="UniProtKB-SubCell"/>
</dbReference>
<evidence type="ECO:0000256" key="7">
    <source>
        <dbReference type="ARBA" id="ARBA00022519"/>
    </source>
</evidence>
<dbReference type="CDD" id="cd17908">
    <property type="entry name" value="FliM"/>
    <property type="match status" value="1"/>
</dbReference>
<evidence type="ECO:0000256" key="6">
    <source>
        <dbReference type="ARBA" id="ARBA00022500"/>
    </source>
</evidence>
<keyword evidence="7" id="KW-0997">Cell inner membrane</keyword>
<evidence type="ECO:0000256" key="1">
    <source>
        <dbReference type="ARBA" id="ARBA00004117"/>
    </source>
</evidence>
<dbReference type="InterPro" id="IPR036429">
    <property type="entry name" value="SpoA-like_sf"/>
</dbReference>
<evidence type="ECO:0000256" key="3">
    <source>
        <dbReference type="ARBA" id="ARBA00011049"/>
    </source>
</evidence>
<feature type="region of interest" description="Disordered" evidence="13">
    <location>
        <begin position="334"/>
        <end position="360"/>
    </location>
</feature>
<dbReference type="NCBIfam" id="TIGR01397">
    <property type="entry name" value="fliM_switch"/>
    <property type="match status" value="1"/>
</dbReference>
<comment type="similarity">
    <text evidence="3">Belongs to the FliM family.</text>
</comment>
<feature type="compositionally biased region" description="Polar residues" evidence="13">
    <location>
        <begin position="378"/>
        <end position="389"/>
    </location>
</feature>
<keyword evidence="15" id="KW-0966">Cell projection</keyword>
<dbReference type="AlphaFoldDB" id="A0AAU8A148"/>
<dbReference type="GO" id="GO:0003774">
    <property type="term" value="F:cytoskeletal motor activity"/>
    <property type="evidence" value="ECO:0007669"/>
    <property type="project" value="InterPro"/>
</dbReference>
<dbReference type="InterPro" id="IPR028976">
    <property type="entry name" value="CheC-like_sf"/>
</dbReference>
<feature type="region of interest" description="Disordered" evidence="13">
    <location>
        <begin position="370"/>
        <end position="389"/>
    </location>
</feature>
<keyword evidence="15" id="KW-0282">Flagellum</keyword>
<keyword evidence="6" id="KW-0145">Chemotaxis</keyword>
<dbReference type="Gene3D" id="2.30.330.10">
    <property type="entry name" value="SpoA-like"/>
    <property type="match status" value="1"/>
</dbReference>
<dbReference type="InterPro" id="IPR001543">
    <property type="entry name" value="FliN-like_C"/>
</dbReference>
<dbReference type="Gene3D" id="3.40.1550.10">
    <property type="entry name" value="CheC-like"/>
    <property type="match status" value="1"/>
</dbReference>
<keyword evidence="15" id="KW-0969">Cilium</keyword>
<evidence type="ECO:0000313" key="15">
    <source>
        <dbReference type="EMBL" id="XCC57285.1"/>
    </source>
</evidence>
<evidence type="ECO:0000256" key="13">
    <source>
        <dbReference type="SAM" id="MobiDB-lite"/>
    </source>
</evidence>
<dbReference type="GO" id="GO:0005886">
    <property type="term" value="C:plasma membrane"/>
    <property type="evidence" value="ECO:0007669"/>
    <property type="project" value="UniProtKB-SubCell"/>
</dbReference>
<dbReference type="PRINTS" id="PR00955">
    <property type="entry name" value="FLGMOTORFLIM"/>
</dbReference>
<evidence type="ECO:0000256" key="11">
    <source>
        <dbReference type="ARBA" id="ARBA00025044"/>
    </source>
</evidence>
<evidence type="ECO:0000256" key="8">
    <source>
        <dbReference type="ARBA" id="ARBA00022779"/>
    </source>
</evidence>
<dbReference type="RefSeq" id="WP_353438315.1">
    <property type="nucleotide sequence ID" value="NZ_CP099959.1"/>
</dbReference>
<dbReference type="PANTHER" id="PTHR30034:SF3">
    <property type="entry name" value="FLAGELLAR MOTOR SWITCH PROTEIN FLIM"/>
    <property type="match status" value="1"/>
</dbReference>
<dbReference type="SUPFAM" id="SSF103039">
    <property type="entry name" value="CheC-like"/>
    <property type="match status" value="1"/>
</dbReference>
<evidence type="ECO:0000256" key="2">
    <source>
        <dbReference type="ARBA" id="ARBA00004417"/>
    </source>
</evidence>
<protein>
    <recommendedName>
        <fullName evidence="4 12">Flagellar motor switch protein FliM</fullName>
    </recommendedName>
</protein>
<feature type="domain" description="Flagellar motor switch protein FliN-like C-terminal" evidence="14">
    <location>
        <begin position="233"/>
        <end position="300"/>
    </location>
</feature>
<dbReference type="GO" id="GO:0071978">
    <property type="term" value="P:bacterial-type flagellum-dependent swarming motility"/>
    <property type="evidence" value="ECO:0007669"/>
    <property type="project" value="TreeGrafter"/>
</dbReference>
<dbReference type="Pfam" id="PF02154">
    <property type="entry name" value="FliM"/>
    <property type="match status" value="1"/>
</dbReference>
<dbReference type="PANTHER" id="PTHR30034">
    <property type="entry name" value="FLAGELLAR MOTOR SWITCH PROTEIN FLIM"/>
    <property type="match status" value="1"/>
</dbReference>
<accession>A0AAU8A148</accession>
<proteinExistence type="inferred from homology"/>
<dbReference type="GO" id="GO:0050918">
    <property type="term" value="P:positive chemotaxis"/>
    <property type="evidence" value="ECO:0007669"/>
    <property type="project" value="TreeGrafter"/>
</dbReference>
<evidence type="ECO:0000256" key="9">
    <source>
        <dbReference type="ARBA" id="ARBA00023136"/>
    </source>
</evidence>